<feature type="domain" description="Amino acid permease/ SLC12A" evidence="6">
    <location>
        <begin position="19"/>
        <end position="406"/>
    </location>
</feature>
<comment type="caution">
    <text evidence="7">The sequence shown here is derived from an EMBL/GenBank/DDBJ whole genome shotgun (WGS) entry which is preliminary data.</text>
</comment>
<reference evidence="7 8" key="1">
    <citation type="journal article" date="2019" name="Front. Microbiol.">
        <title>Genomic Features for Desiccation Tolerance and Sugar Biosynthesis in the Extremophile Gloeocapsopsis sp. UTEX B3054.</title>
        <authorList>
            <person name="Urrejola C."/>
            <person name="Alcorta J."/>
            <person name="Salas L."/>
            <person name="Vasquez M."/>
            <person name="Polz M.F."/>
            <person name="Vicuna R."/>
            <person name="Diez B."/>
        </authorList>
    </citation>
    <scope>NUCLEOTIDE SEQUENCE [LARGE SCALE GENOMIC DNA]</scope>
    <source>
        <strain evidence="7 8">1H9</strain>
    </source>
</reference>
<dbReference type="Pfam" id="PF00324">
    <property type="entry name" value="AA_permease"/>
    <property type="match status" value="1"/>
</dbReference>
<dbReference type="PIRSF" id="PIRSF006060">
    <property type="entry name" value="AA_transporter"/>
    <property type="match status" value="1"/>
</dbReference>
<keyword evidence="4 5" id="KW-0472">Membrane</keyword>
<dbReference type="AlphaFoldDB" id="A0A6N8G1C9"/>
<organism evidence="7 8">
    <name type="scientific">Gloeocapsopsis dulcis AAB1 = 1H9</name>
    <dbReference type="NCBI Taxonomy" id="1433147"/>
    <lineage>
        <taxon>Bacteria</taxon>
        <taxon>Bacillati</taxon>
        <taxon>Cyanobacteriota</taxon>
        <taxon>Cyanophyceae</taxon>
        <taxon>Oscillatoriophycideae</taxon>
        <taxon>Chroococcales</taxon>
        <taxon>Chroococcaceae</taxon>
        <taxon>Gloeocapsopsis</taxon>
        <taxon>Gloeocapsopsis dulcis</taxon>
    </lineage>
</organism>
<evidence type="ECO:0000313" key="8">
    <source>
        <dbReference type="Proteomes" id="UP000441797"/>
    </source>
</evidence>
<feature type="transmembrane region" description="Helical" evidence="5">
    <location>
        <begin position="235"/>
        <end position="258"/>
    </location>
</feature>
<proteinExistence type="predicted"/>
<evidence type="ECO:0000256" key="5">
    <source>
        <dbReference type="SAM" id="Phobius"/>
    </source>
</evidence>
<feature type="transmembrane region" description="Helical" evidence="5">
    <location>
        <begin position="360"/>
        <end position="379"/>
    </location>
</feature>
<evidence type="ECO:0000259" key="6">
    <source>
        <dbReference type="Pfam" id="PF00324"/>
    </source>
</evidence>
<keyword evidence="8" id="KW-1185">Reference proteome</keyword>
<feature type="transmembrane region" description="Helical" evidence="5">
    <location>
        <begin position="413"/>
        <end position="429"/>
    </location>
</feature>
<dbReference type="InterPro" id="IPR004841">
    <property type="entry name" value="AA-permease/SLC12A_dom"/>
</dbReference>
<feature type="transmembrane region" description="Helical" evidence="5">
    <location>
        <begin position="152"/>
        <end position="177"/>
    </location>
</feature>
<evidence type="ECO:0000313" key="7">
    <source>
        <dbReference type="EMBL" id="MUL39011.1"/>
    </source>
</evidence>
<dbReference type="OrthoDB" id="9762947at2"/>
<name>A0A6N8G1C9_9CHRO</name>
<dbReference type="GO" id="GO:0055085">
    <property type="term" value="P:transmembrane transport"/>
    <property type="evidence" value="ECO:0007669"/>
    <property type="project" value="InterPro"/>
</dbReference>
<comment type="subcellular location">
    <subcellularLocation>
        <location evidence="1">Membrane</location>
        <topology evidence="1">Multi-pass membrane protein</topology>
    </subcellularLocation>
</comment>
<evidence type="ECO:0000256" key="2">
    <source>
        <dbReference type="ARBA" id="ARBA00022692"/>
    </source>
</evidence>
<dbReference type="Proteomes" id="UP000441797">
    <property type="component" value="Unassembled WGS sequence"/>
</dbReference>
<dbReference type="Gene3D" id="1.20.1740.10">
    <property type="entry name" value="Amino acid/polyamine transporter I"/>
    <property type="match status" value="1"/>
</dbReference>
<evidence type="ECO:0000256" key="4">
    <source>
        <dbReference type="ARBA" id="ARBA00023136"/>
    </source>
</evidence>
<evidence type="ECO:0000256" key="1">
    <source>
        <dbReference type="ARBA" id="ARBA00004141"/>
    </source>
</evidence>
<evidence type="ECO:0000256" key="3">
    <source>
        <dbReference type="ARBA" id="ARBA00022989"/>
    </source>
</evidence>
<feature type="transmembrane region" description="Helical" evidence="5">
    <location>
        <begin position="197"/>
        <end position="215"/>
    </location>
</feature>
<keyword evidence="2 5" id="KW-0812">Transmembrane</keyword>
<dbReference type="RefSeq" id="WP_105218289.1">
    <property type="nucleotide sequence ID" value="NZ_CAWNSU010000087.1"/>
</dbReference>
<protein>
    <submittedName>
        <fullName evidence="7">Amino acid permease</fullName>
    </submittedName>
</protein>
<keyword evidence="3 5" id="KW-1133">Transmembrane helix</keyword>
<accession>A0A6N8G1C9</accession>
<gene>
    <name evidence="7" type="ORF">BWI75_22570</name>
</gene>
<feature type="transmembrane region" description="Helical" evidence="5">
    <location>
        <begin position="127"/>
        <end position="145"/>
    </location>
</feature>
<dbReference type="GO" id="GO:0016020">
    <property type="term" value="C:membrane"/>
    <property type="evidence" value="ECO:0007669"/>
    <property type="project" value="UniProtKB-SubCell"/>
</dbReference>
<feature type="transmembrane region" description="Helical" evidence="5">
    <location>
        <begin position="391"/>
        <end position="407"/>
    </location>
</feature>
<feature type="transmembrane region" description="Helical" evidence="5">
    <location>
        <begin position="12"/>
        <end position="33"/>
    </location>
</feature>
<sequence>MSQNSSPSLKRELGVVGAIALGLGSIVGAGVFVSTGIAAGVAGPAVIISVAIAACVAVCNGLNSAQLAASHPVSGGAYEYGYKYLTPWLGFTAGWMFLVAKSASAATAALGFAGYLLNILGVSDRTYLVPTALGAVVLLTVIVLGGVKRSNIVNITIVSITLLSLIFFIVAGLPVVASTEFANFTPFVQTTSDTSNPVAAVLQATALMFVAYTGYGRIATLGEEVKEPQKAIPKAIIITLTITMLLYIGVVVVGIGTVGAQTLSAATSEQVAPLEIAARSFNIPGSGLILAVGAVTATLGVLLNLILGLSRVLLAMGRRQDLPKFVAKMNSSRTTPYIAVLIMGTAIACLVLIGDVRTTWSFSAFSVLIYYAITDLSALQIPDEERLYPKWIAWIGLSACLFLAFWVEQRIWLVGIGLIIAGLIWKTLIRKLVLSYSED</sequence>
<feature type="transmembrane region" description="Helical" evidence="5">
    <location>
        <begin position="88"/>
        <end position="115"/>
    </location>
</feature>
<feature type="transmembrane region" description="Helical" evidence="5">
    <location>
        <begin position="39"/>
        <end position="62"/>
    </location>
</feature>
<feature type="transmembrane region" description="Helical" evidence="5">
    <location>
        <begin position="288"/>
        <end position="314"/>
    </location>
</feature>
<dbReference type="InterPro" id="IPR050367">
    <property type="entry name" value="APC_superfamily"/>
</dbReference>
<dbReference type="EMBL" id="NAPY01000056">
    <property type="protein sequence ID" value="MUL39011.1"/>
    <property type="molecule type" value="Genomic_DNA"/>
</dbReference>
<dbReference type="PANTHER" id="PTHR42770:SF7">
    <property type="entry name" value="MEMBRANE PROTEIN"/>
    <property type="match status" value="1"/>
</dbReference>
<feature type="transmembrane region" description="Helical" evidence="5">
    <location>
        <begin position="335"/>
        <end position="354"/>
    </location>
</feature>
<dbReference type="PANTHER" id="PTHR42770">
    <property type="entry name" value="AMINO ACID TRANSPORTER-RELATED"/>
    <property type="match status" value="1"/>
</dbReference>